<gene>
    <name evidence="2" type="ORF">FIM1_357</name>
</gene>
<keyword evidence="3" id="KW-1185">Reference proteome</keyword>
<organism evidence="2 3">
    <name type="scientific">Kluyveromyces marxianus</name>
    <name type="common">Yeast</name>
    <name type="synonym">Candida kefyr</name>
    <dbReference type="NCBI Taxonomy" id="4911"/>
    <lineage>
        <taxon>Eukaryota</taxon>
        <taxon>Fungi</taxon>
        <taxon>Dikarya</taxon>
        <taxon>Ascomycota</taxon>
        <taxon>Saccharomycotina</taxon>
        <taxon>Saccharomycetes</taxon>
        <taxon>Saccharomycetales</taxon>
        <taxon>Saccharomycetaceae</taxon>
        <taxon>Kluyveromyces</taxon>
    </lineage>
</organism>
<proteinExistence type="predicted"/>
<dbReference type="Gene3D" id="3.60.21.70">
    <property type="entry name" value="PhoD-like phosphatase"/>
    <property type="match status" value="1"/>
</dbReference>
<feature type="domain" description="PhoD-like phosphatase" evidence="1">
    <location>
        <begin position="130"/>
        <end position="419"/>
    </location>
</feature>
<reference evidence="2 3" key="1">
    <citation type="submission" date="2016-03" db="EMBL/GenBank/DDBJ databases">
        <title>How can Kluyveromyces marxianus grow so fast - potential evolutionary course in Saccharomyces Complex revealed by comparative genomics.</title>
        <authorList>
            <person name="Mo W."/>
            <person name="Lu W."/>
            <person name="Yang X."/>
            <person name="Qi J."/>
            <person name="Lv H."/>
        </authorList>
    </citation>
    <scope>NUCLEOTIDE SEQUENCE [LARGE SCALE GENOMIC DNA]</scope>
    <source>
        <strain evidence="2 3">FIM1</strain>
    </source>
</reference>
<dbReference type="InterPro" id="IPR038607">
    <property type="entry name" value="PhoD-like_sf"/>
</dbReference>
<dbReference type="InterPro" id="IPR018946">
    <property type="entry name" value="PhoD-like_MPP"/>
</dbReference>
<dbReference type="PANTHER" id="PTHR46689:SF1">
    <property type="entry name" value="PHOD-LIKE PHOSPHATASE DOMAIN-CONTAINING PROTEIN"/>
    <property type="match status" value="1"/>
</dbReference>
<protein>
    <submittedName>
        <fullName evidence="2">YGR266W</fullName>
    </submittedName>
</protein>
<dbReference type="Pfam" id="PF19050">
    <property type="entry name" value="PhoD_2"/>
    <property type="match status" value="2"/>
</dbReference>
<feature type="domain" description="PhoD-like phosphatase" evidence="1">
    <location>
        <begin position="431"/>
        <end position="601"/>
    </location>
</feature>
<evidence type="ECO:0000313" key="2">
    <source>
        <dbReference type="EMBL" id="QGN13713.1"/>
    </source>
</evidence>
<dbReference type="Proteomes" id="UP000422736">
    <property type="component" value="Chromosome 1"/>
</dbReference>
<accession>A0ABX6END1</accession>
<sequence>MTDDWFDKVDVETLYAGKVVGCDDCGQSPVKAKESGIVCGPILRLISVDYSKKVYRGSMLIIVKNSGEQPVVKLQVGPAKSEDGSSPSIDEPRTLKCTLFYEESGSEASYKFYRYSIEVPLQGYEQMCKYSVDSDIEPHYRFFVPSEEQNFNTISVSCNGFSLSVDTTKFKGSMWYDILRKHEKVRYHVILGGGDQIYSDSINIYCDRFKHWLKIKDPIKKHKTKCTAEMKRDLDAFYLQEYLDWFGYGHWKGSTDKSKTTQRCFPISMSTIPSLNIFDDHDIIDGYGSYSHQFMASEVFKQVGKSAFKYYMLFQHHTSTSEREAYLQDPCWVLGAQPGDYIGEKSHSVYTRLGPSMAVLGIDCRTERKVNQVCSSKTYDALFARLRQDLSENENKLDHLLVMLGVPIAYPRLVWLEYLFSSKLLAPLKWLSKKGIIARGLVNEFNGDVELLDDLNDHWCAHHHKRERNALVARLQDFGAQQGVRITILSGDVHLASIGRFRSAGHRHLDHVIPNSDSNAAPSSPEHDVRLMMNVISSAVTNTPPPNQMALLLQNRAKKPHHFDHETDEDAVPLFYEDVTGEPRSANAFMNRRNWSDIIPVANLLQNKYLSNEYKLSVGDVMKPGKVGTGVTRGTNSGETHETAKAAAAAAAATKSGKNTTEETYPVTARGIVATIHCEKDALSASSETVGYTLPIPELCARVDKLSHVGIKHLNLE</sequence>
<name>A0ABX6END1_KLUMA</name>
<dbReference type="EMBL" id="CP015054">
    <property type="protein sequence ID" value="QGN13713.1"/>
    <property type="molecule type" value="Genomic_DNA"/>
</dbReference>
<evidence type="ECO:0000259" key="1">
    <source>
        <dbReference type="Pfam" id="PF19050"/>
    </source>
</evidence>
<dbReference type="PANTHER" id="PTHR46689">
    <property type="entry name" value="MEMBRANE PROTEIN, PUTATIVE-RELATED"/>
    <property type="match status" value="1"/>
</dbReference>
<dbReference type="InterPro" id="IPR043904">
    <property type="entry name" value="PhoD_2-like"/>
</dbReference>
<reference evidence="2 3" key="2">
    <citation type="submission" date="2019-11" db="EMBL/GenBank/DDBJ databases">
        <authorList>
            <person name="Lu H."/>
        </authorList>
    </citation>
    <scope>NUCLEOTIDE SEQUENCE [LARGE SCALE GENOMIC DNA]</scope>
    <source>
        <strain evidence="2 3">FIM1</strain>
    </source>
</reference>
<evidence type="ECO:0000313" key="3">
    <source>
        <dbReference type="Proteomes" id="UP000422736"/>
    </source>
</evidence>
<dbReference type="CDD" id="cd07389">
    <property type="entry name" value="MPP_PhoD"/>
    <property type="match status" value="1"/>
</dbReference>